<dbReference type="OrthoDB" id="6489092at2759"/>
<organism evidence="1 2">
    <name type="scientific">Opisthorchis viverrini</name>
    <name type="common">Southeast Asian liver fluke</name>
    <dbReference type="NCBI Taxonomy" id="6198"/>
    <lineage>
        <taxon>Eukaryota</taxon>
        <taxon>Metazoa</taxon>
        <taxon>Spiralia</taxon>
        <taxon>Lophotrochozoa</taxon>
        <taxon>Platyhelminthes</taxon>
        <taxon>Trematoda</taxon>
        <taxon>Digenea</taxon>
        <taxon>Opisthorchiida</taxon>
        <taxon>Opisthorchiata</taxon>
        <taxon>Opisthorchiidae</taxon>
        <taxon>Opisthorchis</taxon>
    </lineage>
</organism>
<evidence type="ECO:0000313" key="2">
    <source>
        <dbReference type="Proteomes" id="UP000054324"/>
    </source>
</evidence>
<accession>A0A074ZQU2</accession>
<gene>
    <name evidence="1" type="ORF">T265_14161</name>
</gene>
<dbReference type="EMBL" id="KL596768">
    <property type="protein sequence ID" value="KER25700.1"/>
    <property type="molecule type" value="Genomic_DNA"/>
</dbReference>
<dbReference type="CTD" id="20328327"/>
<dbReference type="GeneID" id="20328327"/>
<reference evidence="1 2" key="1">
    <citation type="submission" date="2013-11" db="EMBL/GenBank/DDBJ databases">
        <title>Opisthorchis viverrini - life in the bile duct.</title>
        <authorList>
            <person name="Young N.D."/>
            <person name="Nagarajan N."/>
            <person name="Lin S.J."/>
            <person name="Korhonen P.K."/>
            <person name="Jex A.R."/>
            <person name="Hall R.S."/>
            <person name="Safavi-Hemami H."/>
            <person name="Kaewkong W."/>
            <person name="Bertrand D."/>
            <person name="Gao S."/>
            <person name="Seet Q."/>
            <person name="Wongkham S."/>
            <person name="Teh B.T."/>
            <person name="Wongkham C."/>
            <person name="Intapan P.M."/>
            <person name="Maleewong W."/>
            <person name="Yang X."/>
            <person name="Hu M."/>
            <person name="Wang Z."/>
            <person name="Hofmann A."/>
            <person name="Sternberg P.W."/>
            <person name="Tan P."/>
            <person name="Wang J."/>
            <person name="Gasser R.B."/>
        </authorList>
    </citation>
    <scope>NUCLEOTIDE SEQUENCE [LARGE SCALE GENOMIC DNA]</scope>
</reference>
<protein>
    <submittedName>
        <fullName evidence="1">Uncharacterized protein</fullName>
    </submittedName>
</protein>
<sequence length="120" mass="13594">LLSVSDRTDKNRNNERTPVTSFKCLTALPPEQCTRTEILSGGPSLDSRDAEVGFEPRTSRSLVMSQQAASRDTFAEGQTFEKSPWPAQEGRIRYRDHTVWFSRVGHETHRQRGPPSADNY</sequence>
<name>A0A074ZQU2_OPIVI</name>
<feature type="non-terminal residue" evidence="1">
    <location>
        <position position="1"/>
    </location>
</feature>
<dbReference type="AlphaFoldDB" id="A0A074ZQU2"/>
<dbReference type="KEGG" id="ovi:T265_14161"/>
<keyword evidence="2" id="KW-1185">Reference proteome</keyword>
<dbReference type="RefSeq" id="XP_009170558.1">
    <property type="nucleotide sequence ID" value="XM_009172294.1"/>
</dbReference>
<dbReference type="Proteomes" id="UP000054324">
    <property type="component" value="Unassembled WGS sequence"/>
</dbReference>
<evidence type="ECO:0000313" key="1">
    <source>
        <dbReference type="EMBL" id="KER25700.1"/>
    </source>
</evidence>
<feature type="non-terminal residue" evidence="1">
    <location>
        <position position="120"/>
    </location>
</feature>
<proteinExistence type="predicted"/>